<reference evidence="1" key="1">
    <citation type="submission" date="2019-11" db="EMBL/GenBank/DDBJ databases">
        <title>Nori genome reveals adaptations in red seaweeds to the harsh intertidal environment.</title>
        <authorList>
            <person name="Wang D."/>
            <person name="Mao Y."/>
        </authorList>
    </citation>
    <scope>NUCLEOTIDE SEQUENCE</scope>
    <source>
        <tissue evidence="1">Gametophyte</tissue>
    </source>
</reference>
<organism evidence="1 2">
    <name type="scientific">Pyropia yezoensis</name>
    <name type="common">Susabi-nori</name>
    <name type="synonym">Porphyra yezoensis</name>
    <dbReference type="NCBI Taxonomy" id="2788"/>
    <lineage>
        <taxon>Eukaryota</taxon>
        <taxon>Rhodophyta</taxon>
        <taxon>Bangiophyceae</taxon>
        <taxon>Bangiales</taxon>
        <taxon>Bangiaceae</taxon>
        <taxon>Pyropia</taxon>
    </lineage>
</organism>
<protein>
    <submittedName>
        <fullName evidence="1">Uncharacterized protein</fullName>
    </submittedName>
</protein>
<evidence type="ECO:0000313" key="1">
    <source>
        <dbReference type="EMBL" id="KAK1863942.1"/>
    </source>
</evidence>
<gene>
    <name evidence="1" type="ORF">I4F81_006494</name>
</gene>
<dbReference type="Proteomes" id="UP000798662">
    <property type="component" value="Chromosome 2"/>
</dbReference>
<sequence>MLRLGRRCLHRRRGARQRRLFFFFTASARVRPPRKVELPEVVVVRQGVGAGSARLRLHVVHDSVQLHDAHVLVLAAGPQRLHLAGDGGVPLLMRHRVLSVQQGVGARVEDGAAYMVDDVEEVRDDVDQGHKQK</sequence>
<keyword evidence="2" id="KW-1185">Reference proteome</keyword>
<name>A0ACC3C1A7_PYRYE</name>
<proteinExistence type="predicted"/>
<accession>A0ACC3C1A7</accession>
<comment type="caution">
    <text evidence="1">The sequence shown here is derived from an EMBL/GenBank/DDBJ whole genome shotgun (WGS) entry which is preliminary data.</text>
</comment>
<dbReference type="EMBL" id="CM020619">
    <property type="protein sequence ID" value="KAK1863942.1"/>
    <property type="molecule type" value="Genomic_DNA"/>
</dbReference>
<evidence type="ECO:0000313" key="2">
    <source>
        <dbReference type="Proteomes" id="UP000798662"/>
    </source>
</evidence>